<dbReference type="PATRIC" id="fig|1423740.3.peg.2246"/>
<evidence type="ECO:0000256" key="4">
    <source>
        <dbReference type="ARBA" id="ARBA00017632"/>
    </source>
</evidence>
<dbReference type="GO" id="GO:0046872">
    <property type="term" value="F:metal ion binding"/>
    <property type="evidence" value="ECO:0007669"/>
    <property type="project" value="UniProtKB-KW"/>
</dbReference>
<keyword evidence="8 15" id="KW-0418">Kinase</keyword>
<organism evidence="15 16">
    <name type="scientific">Ligilactobacillus equi DSM 15833 = JCM 10991</name>
    <dbReference type="NCBI Taxonomy" id="1423740"/>
    <lineage>
        <taxon>Bacteria</taxon>
        <taxon>Bacillati</taxon>
        <taxon>Bacillota</taxon>
        <taxon>Bacilli</taxon>
        <taxon>Lactobacillales</taxon>
        <taxon>Lactobacillaceae</taxon>
        <taxon>Ligilactobacillus</taxon>
    </lineage>
</organism>
<dbReference type="InterPro" id="IPR034907">
    <property type="entry name" value="NDK-like_dom"/>
</dbReference>
<evidence type="ECO:0000313" key="16">
    <source>
        <dbReference type="Proteomes" id="UP000051048"/>
    </source>
</evidence>
<keyword evidence="7" id="KW-0547">Nucleotide-binding</keyword>
<dbReference type="GO" id="GO:0006228">
    <property type="term" value="P:UTP biosynthetic process"/>
    <property type="evidence" value="ECO:0007669"/>
    <property type="project" value="InterPro"/>
</dbReference>
<protein>
    <recommendedName>
        <fullName evidence="4">Nucleoside diphosphate kinase</fullName>
        <ecNumber evidence="3">2.7.4.6</ecNumber>
    </recommendedName>
</protein>
<dbReference type="SMART" id="SM00562">
    <property type="entry name" value="NDK"/>
    <property type="match status" value="1"/>
</dbReference>
<keyword evidence="6" id="KW-0479">Metal-binding</keyword>
<dbReference type="PROSITE" id="PS51374">
    <property type="entry name" value="NDPK_LIKE"/>
    <property type="match status" value="1"/>
</dbReference>
<dbReference type="Gene3D" id="3.30.70.141">
    <property type="entry name" value="Nucleoside diphosphate kinase-like domain"/>
    <property type="match status" value="1"/>
</dbReference>
<keyword evidence="5" id="KW-0808">Transferase</keyword>
<evidence type="ECO:0000313" key="15">
    <source>
        <dbReference type="EMBL" id="KRL81028.1"/>
    </source>
</evidence>
<sequence>MAEQTLVLIKPDGVMEHHIGDIIKRIEEKGLRIVAMKMVKADDALLRQHYPDLVDKPFFPEIVDYMESGPIVAMVVESPQVIDWMHRLAGKTNPNEADFGTIRGDYGHEWDDGIMRNVVHTSDSVASAQREIKLWFPEF</sequence>
<dbReference type="STRING" id="1423740.FC36_GL002071"/>
<evidence type="ECO:0000256" key="6">
    <source>
        <dbReference type="ARBA" id="ARBA00022723"/>
    </source>
</evidence>
<dbReference type="SUPFAM" id="SSF54919">
    <property type="entry name" value="Nucleoside diphosphate kinase, NDK"/>
    <property type="match status" value="1"/>
</dbReference>
<evidence type="ECO:0000256" key="5">
    <source>
        <dbReference type="ARBA" id="ARBA00022679"/>
    </source>
</evidence>
<comment type="caution">
    <text evidence="15">The sequence shown here is derived from an EMBL/GenBank/DDBJ whole genome shotgun (WGS) entry which is preliminary data.</text>
</comment>
<comment type="similarity">
    <text evidence="2 12 13">Belongs to the NDK family.</text>
</comment>
<dbReference type="InterPro" id="IPR036850">
    <property type="entry name" value="NDK-like_dom_sf"/>
</dbReference>
<keyword evidence="9" id="KW-0067">ATP-binding</keyword>
<evidence type="ECO:0000256" key="13">
    <source>
        <dbReference type="RuleBase" id="RU004011"/>
    </source>
</evidence>
<dbReference type="EC" id="2.7.4.6" evidence="3"/>
<dbReference type="RefSeq" id="WP_023858648.1">
    <property type="nucleotide sequence ID" value="NZ_AZFH01000047.1"/>
</dbReference>
<gene>
    <name evidence="15" type="ORF">FC36_GL002071</name>
</gene>
<dbReference type="PANTHER" id="PTHR11349">
    <property type="entry name" value="NUCLEOSIDE DIPHOSPHATE KINASE"/>
    <property type="match status" value="1"/>
</dbReference>
<dbReference type="PRINTS" id="PR01243">
    <property type="entry name" value="NUCDPKINASE"/>
</dbReference>
<keyword evidence="10" id="KW-0460">Magnesium</keyword>
<dbReference type="FunFam" id="3.30.70.141:FF:000003">
    <property type="entry name" value="Nucleoside diphosphate kinase"/>
    <property type="match status" value="1"/>
</dbReference>
<dbReference type="GO" id="GO:0006183">
    <property type="term" value="P:GTP biosynthetic process"/>
    <property type="evidence" value="ECO:0007669"/>
    <property type="project" value="InterPro"/>
</dbReference>
<evidence type="ECO:0000259" key="14">
    <source>
        <dbReference type="SMART" id="SM00562"/>
    </source>
</evidence>
<comment type="cofactor">
    <cofactor evidence="1">
        <name>Mg(2+)</name>
        <dbReference type="ChEBI" id="CHEBI:18420"/>
    </cofactor>
</comment>
<evidence type="ECO:0000256" key="9">
    <source>
        <dbReference type="ARBA" id="ARBA00022840"/>
    </source>
</evidence>
<evidence type="ECO:0000256" key="3">
    <source>
        <dbReference type="ARBA" id="ARBA00012966"/>
    </source>
</evidence>
<evidence type="ECO:0000256" key="12">
    <source>
        <dbReference type="PROSITE-ProRule" id="PRU00706"/>
    </source>
</evidence>
<evidence type="ECO:0000256" key="1">
    <source>
        <dbReference type="ARBA" id="ARBA00001946"/>
    </source>
</evidence>
<evidence type="ECO:0000256" key="8">
    <source>
        <dbReference type="ARBA" id="ARBA00022777"/>
    </source>
</evidence>
<dbReference type="Pfam" id="PF00334">
    <property type="entry name" value="NDK"/>
    <property type="match status" value="1"/>
</dbReference>
<dbReference type="EMBL" id="AZFH01000047">
    <property type="protein sequence ID" value="KRL81028.1"/>
    <property type="molecule type" value="Genomic_DNA"/>
</dbReference>
<dbReference type="NCBIfam" id="NF001908">
    <property type="entry name" value="PRK00668.1"/>
    <property type="match status" value="1"/>
</dbReference>
<name>A0A0R1TMJ7_9LACO</name>
<proteinExistence type="inferred from homology"/>
<dbReference type="CDD" id="cd04413">
    <property type="entry name" value="NDPk_I"/>
    <property type="match status" value="1"/>
</dbReference>
<dbReference type="GO" id="GO:0006241">
    <property type="term" value="P:CTP biosynthetic process"/>
    <property type="evidence" value="ECO:0007669"/>
    <property type="project" value="InterPro"/>
</dbReference>
<dbReference type="GO" id="GO:0005524">
    <property type="term" value="F:ATP binding"/>
    <property type="evidence" value="ECO:0007669"/>
    <property type="project" value="UniProtKB-KW"/>
</dbReference>
<dbReference type="AlphaFoldDB" id="A0A0R1TMJ7"/>
<evidence type="ECO:0000256" key="2">
    <source>
        <dbReference type="ARBA" id="ARBA00008142"/>
    </source>
</evidence>
<keyword evidence="11" id="KW-0546">Nucleotide metabolism</keyword>
<dbReference type="Proteomes" id="UP000051048">
    <property type="component" value="Unassembled WGS sequence"/>
</dbReference>
<reference evidence="15 16" key="1">
    <citation type="journal article" date="2015" name="Genome Announc.">
        <title>Expanding the biotechnology potential of lactobacilli through comparative genomics of 213 strains and associated genera.</title>
        <authorList>
            <person name="Sun Z."/>
            <person name="Harris H.M."/>
            <person name="McCann A."/>
            <person name="Guo C."/>
            <person name="Argimon S."/>
            <person name="Zhang W."/>
            <person name="Yang X."/>
            <person name="Jeffery I.B."/>
            <person name="Cooney J.C."/>
            <person name="Kagawa T.F."/>
            <person name="Liu W."/>
            <person name="Song Y."/>
            <person name="Salvetti E."/>
            <person name="Wrobel A."/>
            <person name="Rasinkangas P."/>
            <person name="Parkhill J."/>
            <person name="Rea M.C."/>
            <person name="O'Sullivan O."/>
            <person name="Ritari J."/>
            <person name="Douillard F.P."/>
            <person name="Paul Ross R."/>
            <person name="Yang R."/>
            <person name="Briner A.E."/>
            <person name="Felis G.E."/>
            <person name="de Vos W.M."/>
            <person name="Barrangou R."/>
            <person name="Klaenhammer T.R."/>
            <person name="Caufield P.W."/>
            <person name="Cui Y."/>
            <person name="Zhang H."/>
            <person name="O'Toole P.W."/>
        </authorList>
    </citation>
    <scope>NUCLEOTIDE SEQUENCE [LARGE SCALE GENOMIC DNA]</scope>
    <source>
        <strain evidence="15 16">DSM 15833</strain>
    </source>
</reference>
<dbReference type="GO" id="GO:0004550">
    <property type="term" value="F:nucleoside diphosphate kinase activity"/>
    <property type="evidence" value="ECO:0007669"/>
    <property type="project" value="UniProtKB-EC"/>
</dbReference>
<dbReference type="InterPro" id="IPR001564">
    <property type="entry name" value="Nucleoside_diP_kinase"/>
</dbReference>
<feature type="domain" description="Nucleoside diphosphate kinase-like" evidence="14">
    <location>
        <begin position="2"/>
        <end position="139"/>
    </location>
</feature>
<accession>A0A0R1TMJ7</accession>
<evidence type="ECO:0000256" key="11">
    <source>
        <dbReference type="ARBA" id="ARBA00023080"/>
    </source>
</evidence>
<evidence type="ECO:0000256" key="10">
    <source>
        <dbReference type="ARBA" id="ARBA00022842"/>
    </source>
</evidence>
<comment type="caution">
    <text evidence="12">Lacks conserved residue(s) required for the propagation of feature annotation.</text>
</comment>
<dbReference type="OrthoDB" id="9801161at2"/>
<evidence type="ECO:0000256" key="7">
    <source>
        <dbReference type="ARBA" id="ARBA00022741"/>
    </source>
</evidence>